<evidence type="ECO:0000313" key="3">
    <source>
        <dbReference type="Proteomes" id="UP000249130"/>
    </source>
</evidence>
<feature type="transmembrane region" description="Helical" evidence="1">
    <location>
        <begin position="91"/>
        <end position="109"/>
    </location>
</feature>
<dbReference type="AlphaFoldDB" id="A0A327KXV8"/>
<evidence type="ECO:0000313" key="2">
    <source>
        <dbReference type="EMBL" id="RAI42884.1"/>
    </source>
</evidence>
<dbReference type="Pfam" id="PF05437">
    <property type="entry name" value="AzlD"/>
    <property type="match status" value="1"/>
</dbReference>
<gene>
    <name evidence="2" type="ORF">CH341_17115</name>
</gene>
<evidence type="ECO:0000256" key="1">
    <source>
        <dbReference type="SAM" id="Phobius"/>
    </source>
</evidence>
<protein>
    <submittedName>
        <fullName evidence="2">Branched-chain amino acid transport</fullName>
    </submittedName>
</protein>
<proteinExistence type="predicted"/>
<dbReference type="EMBL" id="NPEX01000119">
    <property type="protein sequence ID" value="RAI42884.1"/>
    <property type="molecule type" value="Genomic_DNA"/>
</dbReference>
<keyword evidence="1" id="KW-0812">Transmembrane</keyword>
<dbReference type="Proteomes" id="UP000249130">
    <property type="component" value="Unassembled WGS sequence"/>
</dbReference>
<organism evidence="2 3">
    <name type="scientific">Rhodoplanes roseus</name>
    <dbReference type="NCBI Taxonomy" id="29409"/>
    <lineage>
        <taxon>Bacteria</taxon>
        <taxon>Pseudomonadati</taxon>
        <taxon>Pseudomonadota</taxon>
        <taxon>Alphaproteobacteria</taxon>
        <taxon>Hyphomicrobiales</taxon>
        <taxon>Nitrobacteraceae</taxon>
        <taxon>Rhodoplanes</taxon>
    </lineage>
</organism>
<keyword evidence="1" id="KW-0472">Membrane</keyword>
<name>A0A327KXV8_9BRAD</name>
<dbReference type="OrthoDB" id="7855510at2"/>
<feature type="transmembrane region" description="Helical" evidence="1">
    <location>
        <begin position="40"/>
        <end position="64"/>
    </location>
</feature>
<reference evidence="2 3" key="1">
    <citation type="submission" date="2017-07" db="EMBL/GenBank/DDBJ databases">
        <title>Draft Genome Sequences of Select Purple Nonsulfur Bacteria.</title>
        <authorList>
            <person name="Lasarre B."/>
            <person name="Mckinlay J.B."/>
        </authorList>
    </citation>
    <scope>NUCLEOTIDE SEQUENCE [LARGE SCALE GENOMIC DNA]</scope>
    <source>
        <strain evidence="2 3">DSM 5909</strain>
    </source>
</reference>
<sequence length="111" mass="11877">MAELWPYLVLVLVGFLPNEMWRWLGVVFSRGLDETSEALIWVRAVATAILTGVVAKIIVFAPGALAGVPLWMRLGATVVGMLAFLLARQSVFAGVVTGTLALIALDVLVGR</sequence>
<feature type="transmembrane region" description="Helical" evidence="1">
    <location>
        <begin position="6"/>
        <end position="28"/>
    </location>
</feature>
<dbReference type="InterPro" id="IPR008407">
    <property type="entry name" value="Brnchd-chn_aa_trnsp_AzlD"/>
</dbReference>
<accession>A0A327KXV8</accession>
<comment type="caution">
    <text evidence="2">The sequence shown here is derived from an EMBL/GenBank/DDBJ whole genome shotgun (WGS) entry which is preliminary data.</text>
</comment>
<feature type="transmembrane region" description="Helical" evidence="1">
    <location>
        <begin position="70"/>
        <end position="86"/>
    </location>
</feature>
<keyword evidence="1" id="KW-1133">Transmembrane helix</keyword>
<dbReference type="RefSeq" id="WP_111420232.1">
    <property type="nucleotide sequence ID" value="NZ_NPEX01000119.1"/>
</dbReference>
<keyword evidence="3" id="KW-1185">Reference proteome</keyword>